<dbReference type="STRING" id="71717.A0A4Y7TG60"/>
<evidence type="ECO:0000256" key="4">
    <source>
        <dbReference type="ARBA" id="ARBA00022827"/>
    </source>
</evidence>
<evidence type="ECO:0000256" key="2">
    <source>
        <dbReference type="ARBA" id="ARBA00005349"/>
    </source>
</evidence>
<dbReference type="OrthoDB" id="683240at2759"/>
<dbReference type="EMBL" id="QPFP01000013">
    <property type="protein sequence ID" value="TEB33163.1"/>
    <property type="molecule type" value="Genomic_DNA"/>
</dbReference>
<accession>A0A4Y7TG60</accession>
<keyword evidence="3" id="KW-0285">Flavoprotein</keyword>
<keyword evidence="4" id="KW-0274">FAD</keyword>
<dbReference type="GO" id="GO:0006744">
    <property type="term" value="P:ubiquinone biosynthetic process"/>
    <property type="evidence" value="ECO:0007669"/>
    <property type="project" value="InterPro"/>
</dbReference>
<dbReference type="InterPro" id="IPR002938">
    <property type="entry name" value="FAD-bd"/>
</dbReference>
<proteinExistence type="inferred from homology"/>
<dbReference type="GO" id="GO:0016705">
    <property type="term" value="F:oxidoreductase activity, acting on paired donors, with incorporation or reduction of molecular oxygen"/>
    <property type="evidence" value="ECO:0007669"/>
    <property type="project" value="InterPro"/>
</dbReference>
<organism evidence="8 9">
    <name type="scientific">Coprinellus micaceus</name>
    <name type="common">Glistening ink-cap mushroom</name>
    <name type="synonym">Coprinus micaceus</name>
    <dbReference type="NCBI Taxonomy" id="71717"/>
    <lineage>
        <taxon>Eukaryota</taxon>
        <taxon>Fungi</taxon>
        <taxon>Dikarya</taxon>
        <taxon>Basidiomycota</taxon>
        <taxon>Agaricomycotina</taxon>
        <taxon>Agaricomycetes</taxon>
        <taxon>Agaricomycetidae</taxon>
        <taxon>Agaricales</taxon>
        <taxon>Agaricineae</taxon>
        <taxon>Psathyrellaceae</taxon>
        <taxon>Coprinellus</taxon>
    </lineage>
</organism>
<protein>
    <submittedName>
        <fullName evidence="8">COQ6 monooxygenase</fullName>
    </submittedName>
</protein>
<dbReference type="PANTHER" id="PTHR43876:SF7">
    <property type="entry name" value="UBIQUINONE BIOSYNTHESIS MONOOXYGENASE COQ6, MITOCHONDRIAL"/>
    <property type="match status" value="1"/>
</dbReference>
<dbReference type="InterPro" id="IPR036188">
    <property type="entry name" value="FAD/NAD-bd_sf"/>
</dbReference>
<dbReference type="NCBIfam" id="TIGR01988">
    <property type="entry name" value="Ubi-OHases"/>
    <property type="match status" value="1"/>
</dbReference>
<dbReference type="PANTHER" id="PTHR43876">
    <property type="entry name" value="UBIQUINONE BIOSYNTHESIS MONOOXYGENASE COQ6, MITOCHONDRIAL"/>
    <property type="match status" value="1"/>
</dbReference>
<feature type="domain" description="FAD-binding" evidence="7">
    <location>
        <begin position="343"/>
        <end position="390"/>
    </location>
</feature>
<dbReference type="InterPro" id="IPR051205">
    <property type="entry name" value="UbiH/COQ6_monooxygenase"/>
</dbReference>
<feature type="domain" description="FAD-binding" evidence="7">
    <location>
        <begin position="39"/>
        <end position="236"/>
    </location>
</feature>
<evidence type="ECO:0000256" key="5">
    <source>
        <dbReference type="ARBA" id="ARBA00023002"/>
    </source>
</evidence>
<evidence type="ECO:0000313" key="8">
    <source>
        <dbReference type="EMBL" id="TEB33163.1"/>
    </source>
</evidence>
<dbReference type="GO" id="GO:0005739">
    <property type="term" value="C:mitochondrion"/>
    <property type="evidence" value="ECO:0007669"/>
    <property type="project" value="TreeGrafter"/>
</dbReference>
<comment type="caution">
    <text evidence="8">The sequence shown here is derived from an EMBL/GenBank/DDBJ whole genome shotgun (WGS) entry which is preliminary data.</text>
</comment>
<dbReference type="FunFam" id="3.50.50.60:FF:000021">
    <property type="entry name" value="Ubiquinone biosynthesis monooxygenase COQ6"/>
    <property type="match status" value="1"/>
</dbReference>
<dbReference type="GO" id="GO:0004497">
    <property type="term" value="F:monooxygenase activity"/>
    <property type="evidence" value="ECO:0007669"/>
    <property type="project" value="UniProtKB-KW"/>
</dbReference>
<comment type="cofactor">
    <cofactor evidence="1">
        <name>FAD</name>
        <dbReference type="ChEBI" id="CHEBI:57692"/>
    </cofactor>
</comment>
<dbReference type="PROSITE" id="PS01304">
    <property type="entry name" value="UBIH"/>
    <property type="match status" value="1"/>
</dbReference>
<keyword evidence="6 8" id="KW-0503">Monooxygenase</keyword>
<keyword evidence="9" id="KW-1185">Reference proteome</keyword>
<keyword evidence="5" id="KW-0560">Oxidoreductase</keyword>
<dbReference type="SUPFAM" id="SSF51905">
    <property type="entry name" value="FAD/NAD(P)-binding domain"/>
    <property type="match status" value="1"/>
</dbReference>
<evidence type="ECO:0000256" key="6">
    <source>
        <dbReference type="ARBA" id="ARBA00023033"/>
    </source>
</evidence>
<sequence>MSIGSSPVVKDNISVALIEAGDLNKIQDWSMPTGSFSNRASSLTNASQDFLKRSGSWNHVDEQRTCGIEEMQVWDGVSDARITFTAEDLGAEAARNGMSRMTENLNLQRGLLRQLAQLPQVQLLQKTKVQSITRDSDDKQNWPLVYLDNGRVLRSRLLVGADGFNSPVRQFAGVSSYGWSYDTQAIVATLEHHARGAFEGPNTTAYQRFLPTGPIAFLPFSSTASSLVWSTRPHIAKALLACDPAVFSTMINAAFRLPAFSMRYLYDRILESQAAGQTITPAELQAEIMFREQAHGIEHLSTYSSLIRQAPPAGIGSPDSQSIPPLVTGLQPNTAASFPLRFNHAEVYIGEGKASRTVLVGDAAHTVHPLAGQGLNMGLSDVECLTRTVEQAVLHGGDIGSYTALLPYAQERYLANHVLMSAVDKLHKLYTTKLEPVVWARSVGLEVINELDSCEGGDHDVCWSPADHAGLTWLELCSQRRAEYICSG</sequence>
<dbReference type="Gene3D" id="3.50.50.60">
    <property type="entry name" value="FAD/NAD(P)-binding domain"/>
    <property type="match status" value="2"/>
</dbReference>
<comment type="similarity">
    <text evidence="2">Belongs to the UbiH/COQ6 family.</text>
</comment>
<dbReference type="InterPro" id="IPR018168">
    <property type="entry name" value="Ubi_Hdrlase_CS"/>
</dbReference>
<name>A0A4Y7TG60_COPMI</name>
<evidence type="ECO:0000313" key="9">
    <source>
        <dbReference type="Proteomes" id="UP000298030"/>
    </source>
</evidence>
<evidence type="ECO:0000256" key="1">
    <source>
        <dbReference type="ARBA" id="ARBA00001974"/>
    </source>
</evidence>
<dbReference type="AlphaFoldDB" id="A0A4Y7TG60"/>
<dbReference type="Pfam" id="PF01494">
    <property type="entry name" value="FAD_binding_3"/>
    <property type="match status" value="2"/>
</dbReference>
<reference evidence="8 9" key="1">
    <citation type="journal article" date="2019" name="Nat. Ecol. Evol.">
        <title>Megaphylogeny resolves global patterns of mushroom evolution.</title>
        <authorList>
            <person name="Varga T."/>
            <person name="Krizsan K."/>
            <person name="Foldi C."/>
            <person name="Dima B."/>
            <person name="Sanchez-Garcia M."/>
            <person name="Sanchez-Ramirez S."/>
            <person name="Szollosi G.J."/>
            <person name="Szarkandi J.G."/>
            <person name="Papp V."/>
            <person name="Albert L."/>
            <person name="Andreopoulos W."/>
            <person name="Angelini C."/>
            <person name="Antonin V."/>
            <person name="Barry K.W."/>
            <person name="Bougher N.L."/>
            <person name="Buchanan P."/>
            <person name="Buyck B."/>
            <person name="Bense V."/>
            <person name="Catcheside P."/>
            <person name="Chovatia M."/>
            <person name="Cooper J."/>
            <person name="Damon W."/>
            <person name="Desjardin D."/>
            <person name="Finy P."/>
            <person name="Geml J."/>
            <person name="Haridas S."/>
            <person name="Hughes K."/>
            <person name="Justo A."/>
            <person name="Karasinski D."/>
            <person name="Kautmanova I."/>
            <person name="Kiss B."/>
            <person name="Kocsube S."/>
            <person name="Kotiranta H."/>
            <person name="LaButti K.M."/>
            <person name="Lechner B.E."/>
            <person name="Liimatainen K."/>
            <person name="Lipzen A."/>
            <person name="Lukacs Z."/>
            <person name="Mihaltcheva S."/>
            <person name="Morgado L.N."/>
            <person name="Niskanen T."/>
            <person name="Noordeloos M.E."/>
            <person name="Ohm R.A."/>
            <person name="Ortiz-Santana B."/>
            <person name="Ovrebo C."/>
            <person name="Racz N."/>
            <person name="Riley R."/>
            <person name="Savchenko A."/>
            <person name="Shiryaev A."/>
            <person name="Soop K."/>
            <person name="Spirin V."/>
            <person name="Szebenyi C."/>
            <person name="Tomsovsky M."/>
            <person name="Tulloss R.E."/>
            <person name="Uehling J."/>
            <person name="Grigoriev I.V."/>
            <person name="Vagvolgyi C."/>
            <person name="Papp T."/>
            <person name="Martin F.M."/>
            <person name="Miettinen O."/>
            <person name="Hibbett D.S."/>
            <person name="Nagy L.G."/>
        </authorList>
    </citation>
    <scope>NUCLEOTIDE SEQUENCE [LARGE SCALE GENOMIC DNA]</scope>
    <source>
        <strain evidence="8 9">FP101781</strain>
    </source>
</reference>
<gene>
    <name evidence="8" type="ORF">FA13DRAFT_190704</name>
</gene>
<evidence type="ECO:0000259" key="7">
    <source>
        <dbReference type="Pfam" id="PF01494"/>
    </source>
</evidence>
<evidence type="ECO:0000256" key="3">
    <source>
        <dbReference type="ARBA" id="ARBA00022630"/>
    </source>
</evidence>
<dbReference type="InterPro" id="IPR010971">
    <property type="entry name" value="UbiH/COQ6"/>
</dbReference>
<dbReference type="GO" id="GO:0071949">
    <property type="term" value="F:FAD binding"/>
    <property type="evidence" value="ECO:0007669"/>
    <property type="project" value="InterPro"/>
</dbReference>
<dbReference type="Proteomes" id="UP000298030">
    <property type="component" value="Unassembled WGS sequence"/>
</dbReference>